<evidence type="ECO:0000259" key="2">
    <source>
        <dbReference type="Pfam" id="PF13193"/>
    </source>
</evidence>
<dbReference type="InterPro" id="IPR020845">
    <property type="entry name" value="AMP-binding_CS"/>
</dbReference>
<dbReference type="Proteomes" id="UP000272400">
    <property type="component" value="Unassembled WGS sequence"/>
</dbReference>
<dbReference type="InterPro" id="IPR042099">
    <property type="entry name" value="ANL_N_sf"/>
</dbReference>
<dbReference type="OrthoDB" id="9803968at2"/>
<dbReference type="Pfam" id="PF00501">
    <property type="entry name" value="AMP-binding"/>
    <property type="match status" value="1"/>
</dbReference>
<dbReference type="Gene3D" id="3.30.300.30">
    <property type="match status" value="1"/>
</dbReference>
<reference evidence="3 4" key="1">
    <citation type="submission" date="2018-11" db="EMBL/GenBank/DDBJ databases">
        <title>Sequencing the genomes of 1000 actinobacteria strains.</title>
        <authorList>
            <person name="Klenk H.-P."/>
        </authorList>
    </citation>
    <scope>NUCLEOTIDE SEQUENCE [LARGE SCALE GENOMIC DNA]</scope>
    <source>
        <strain evidence="3 4">DSM 44254</strain>
    </source>
</reference>
<evidence type="ECO:0000313" key="4">
    <source>
        <dbReference type="Proteomes" id="UP000272400"/>
    </source>
</evidence>
<dbReference type="InterPro" id="IPR000873">
    <property type="entry name" value="AMP-dep_synth/lig_dom"/>
</dbReference>
<dbReference type="Pfam" id="PF13193">
    <property type="entry name" value="AMP-binding_C"/>
    <property type="match status" value="1"/>
</dbReference>
<comment type="caution">
    <text evidence="3">The sequence shown here is derived from an EMBL/GenBank/DDBJ whole genome shotgun (WGS) entry which is preliminary data.</text>
</comment>
<dbReference type="RefSeq" id="WP_123667142.1">
    <property type="nucleotide sequence ID" value="NZ_RJKE01000001.1"/>
</dbReference>
<organism evidence="3 4">
    <name type="scientific">Actinocorallia herbida</name>
    <dbReference type="NCBI Taxonomy" id="58109"/>
    <lineage>
        <taxon>Bacteria</taxon>
        <taxon>Bacillati</taxon>
        <taxon>Actinomycetota</taxon>
        <taxon>Actinomycetes</taxon>
        <taxon>Streptosporangiales</taxon>
        <taxon>Thermomonosporaceae</taxon>
        <taxon>Actinocorallia</taxon>
    </lineage>
</organism>
<keyword evidence="3" id="KW-0436">Ligase</keyword>
<dbReference type="PANTHER" id="PTHR24096">
    <property type="entry name" value="LONG-CHAIN-FATTY-ACID--COA LIGASE"/>
    <property type="match status" value="1"/>
</dbReference>
<proteinExistence type="predicted"/>
<dbReference type="SUPFAM" id="SSF56801">
    <property type="entry name" value="Acetyl-CoA synthetase-like"/>
    <property type="match status" value="1"/>
</dbReference>
<dbReference type="Gene3D" id="3.40.50.12780">
    <property type="entry name" value="N-terminal domain of ligase-like"/>
    <property type="match status" value="1"/>
</dbReference>
<dbReference type="PROSITE" id="PS00455">
    <property type="entry name" value="AMP_BINDING"/>
    <property type="match status" value="1"/>
</dbReference>
<feature type="domain" description="AMP-dependent synthetase/ligase" evidence="1">
    <location>
        <begin position="5"/>
        <end position="348"/>
    </location>
</feature>
<dbReference type="PANTHER" id="PTHR24096:SF323">
    <property type="entry name" value="BLR3536 PROTEIN"/>
    <property type="match status" value="1"/>
</dbReference>
<evidence type="ECO:0000313" key="3">
    <source>
        <dbReference type="EMBL" id="ROO87912.1"/>
    </source>
</evidence>
<dbReference type="EMBL" id="RJKE01000001">
    <property type="protein sequence ID" value="ROO87912.1"/>
    <property type="molecule type" value="Genomic_DNA"/>
</dbReference>
<sequence>MNLTEIAARHPDKPAIVMAGSGETLTYGELDAASVRAARFLADEGLSFKDHVALLYGNGLAFYPAAWACQRSGLYWTPVNHHLTVEEAAYIVADCGARILLADDAFADLAAEIGKAVPGVRVLTASALAEGAAGYPAEAPAGEREGTYMFYSSGTTGRPKGILPALPGNPFGTGLPIDHNLGAMFGFGADTVYLCPAPVYHAAPAGWSLGTVRNGGTVVLMERFDPAETLAAIERHRVTHAQFVPTMLIRMLKLSGRGAYDVTSLRVVVHAAAPCPPDIKRQVIDWFGPIVWEYYSGSEGNCFFLIGSEDWLAHPGSVGRATIGTAHVCDDLGREMPVGEVGTVWFEGVPFFAYHNDPGRTVEAHNARGWSTLGDVGRLDADGYLYLVDRRTDLIISGGVNIYPQEIENVLAAHPAVLDVAIVGLPDEDLGRRVHALVQPVDPDGAGPELAEELLAHCAERLARFKTPRSVEFVADLPRTPTGKLLRRALTGNDTTDKGRTP</sequence>
<protein>
    <submittedName>
        <fullName evidence="3">Acyl-CoA synthetase (AMP-forming)/AMP-acid ligase II</fullName>
    </submittedName>
</protein>
<keyword evidence="4" id="KW-1185">Reference proteome</keyword>
<name>A0A3N1D310_9ACTN</name>
<dbReference type="InterPro" id="IPR025110">
    <property type="entry name" value="AMP-bd_C"/>
</dbReference>
<evidence type="ECO:0000259" key="1">
    <source>
        <dbReference type="Pfam" id="PF00501"/>
    </source>
</evidence>
<gene>
    <name evidence="3" type="ORF">EDD29_5560</name>
</gene>
<feature type="domain" description="AMP-binding enzyme C-terminal" evidence="2">
    <location>
        <begin position="406"/>
        <end position="484"/>
    </location>
</feature>
<dbReference type="InterPro" id="IPR045851">
    <property type="entry name" value="AMP-bd_C_sf"/>
</dbReference>
<dbReference type="AlphaFoldDB" id="A0A3N1D310"/>
<dbReference type="GO" id="GO:0016405">
    <property type="term" value="F:CoA-ligase activity"/>
    <property type="evidence" value="ECO:0007669"/>
    <property type="project" value="TreeGrafter"/>
</dbReference>
<accession>A0A3N1D310</accession>